<organism evidence="1 2">
    <name type="scientific">Saguinus oedipus</name>
    <name type="common">Cotton-top tamarin</name>
    <name type="synonym">Oedipomidas oedipus</name>
    <dbReference type="NCBI Taxonomy" id="9490"/>
    <lineage>
        <taxon>Eukaryota</taxon>
        <taxon>Metazoa</taxon>
        <taxon>Chordata</taxon>
        <taxon>Craniata</taxon>
        <taxon>Vertebrata</taxon>
        <taxon>Euteleostomi</taxon>
        <taxon>Mammalia</taxon>
        <taxon>Eutheria</taxon>
        <taxon>Euarchontoglires</taxon>
        <taxon>Primates</taxon>
        <taxon>Haplorrhini</taxon>
        <taxon>Platyrrhini</taxon>
        <taxon>Cebidae</taxon>
        <taxon>Callitrichinae</taxon>
        <taxon>Saguinus</taxon>
    </lineage>
</organism>
<dbReference type="EMBL" id="JASSZA010000010">
    <property type="protein sequence ID" value="KAK2100233.1"/>
    <property type="molecule type" value="Genomic_DNA"/>
</dbReference>
<sequence>MSLPCHYPHCPGVALGRSAGAPEAVLSGPPAQGPPHWALWAVWTDSHLLQVKRTWRAWLEGHCGSLYLHLGGAFHHLAPGTIHTTPSAWQVGRVVRPHWGPEVGRGLCRVREMSQDAMDV</sequence>
<gene>
    <name evidence="1" type="ORF">P7K49_021581</name>
</gene>
<keyword evidence="2" id="KW-1185">Reference proteome</keyword>
<protein>
    <submittedName>
        <fullName evidence="1">Uncharacterized protein</fullName>
    </submittedName>
</protein>
<comment type="caution">
    <text evidence="1">The sequence shown here is derived from an EMBL/GenBank/DDBJ whole genome shotgun (WGS) entry which is preliminary data.</text>
</comment>
<dbReference type="Proteomes" id="UP001266305">
    <property type="component" value="Unassembled WGS sequence"/>
</dbReference>
<proteinExistence type="predicted"/>
<evidence type="ECO:0000313" key="2">
    <source>
        <dbReference type="Proteomes" id="UP001266305"/>
    </source>
</evidence>
<evidence type="ECO:0000313" key="1">
    <source>
        <dbReference type="EMBL" id="KAK2100233.1"/>
    </source>
</evidence>
<name>A0ABQ9UT08_SAGOE</name>
<accession>A0ABQ9UT08</accession>
<reference evidence="1 2" key="1">
    <citation type="submission" date="2023-05" db="EMBL/GenBank/DDBJ databases">
        <title>B98-5 Cell Line De Novo Hybrid Assembly: An Optical Mapping Approach.</title>
        <authorList>
            <person name="Kananen K."/>
            <person name="Auerbach J.A."/>
            <person name="Kautto E."/>
            <person name="Blachly J.S."/>
        </authorList>
    </citation>
    <scope>NUCLEOTIDE SEQUENCE [LARGE SCALE GENOMIC DNA]</scope>
    <source>
        <strain evidence="1">B95-8</strain>
        <tissue evidence="1">Cell line</tissue>
    </source>
</reference>